<evidence type="ECO:0000256" key="7">
    <source>
        <dbReference type="ARBA" id="ARBA00023136"/>
    </source>
</evidence>
<keyword evidence="6 8" id="KW-1133">Transmembrane helix</keyword>
<dbReference type="Pfam" id="PF04080">
    <property type="entry name" value="Per1"/>
    <property type="match status" value="1"/>
</dbReference>
<dbReference type="GO" id="GO:0006506">
    <property type="term" value="P:GPI anchor biosynthetic process"/>
    <property type="evidence" value="ECO:0007669"/>
    <property type="project" value="UniProtKB-KW"/>
</dbReference>
<protein>
    <recommendedName>
        <fullName evidence="8">Post-GPI attachment to proteins factor 3</fullName>
    </recommendedName>
</protein>
<evidence type="ECO:0000256" key="3">
    <source>
        <dbReference type="ARBA" id="ARBA00022502"/>
    </source>
</evidence>
<dbReference type="InterPro" id="IPR007217">
    <property type="entry name" value="Per1-like"/>
</dbReference>
<evidence type="ECO:0000313" key="9">
    <source>
        <dbReference type="Proteomes" id="UP000887575"/>
    </source>
</evidence>
<evidence type="ECO:0000313" key="10">
    <source>
        <dbReference type="WBParaSite" id="MBELARI_LOCUS16896"/>
    </source>
</evidence>
<comment type="subcellular location">
    <subcellularLocation>
        <location evidence="1">Endomembrane system</location>
        <topology evidence="1">Multi-pass membrane protein</topology>
    </subcellularLocation>
    <subcellularLocation>
        <location evidence="8">Golgi apparatus membrane</location>
        <topology evidence="8">Multi-pass membrane protein</topology>
    </subcellularLocation>
</comment>
<dbReference type="WBParaSite" id="MBELARI_LOCUS16896">
    <property type="protein sequence ID" value="MBELARI_LOCUS16896"/>
    <property type="gene ID" value="MBELARI_LOCUS16896"/>
</dbReference>
<dbReference type="GO" id="GO:0005789">
    <property type="term" value="C:endoplasmic reticulum membrane"/>
    <property type="evidence" value="ECO:0007669"/>
    <property type="project" value="TreeGrafter"/>
</dbReference>
<dbReference type="Proteomes" id="UP000887575">
    <property type="component" value="Unassembled WGS sequence"/>
</dbReference>
<evidence type="ECO:0000256" key="1">
    <source>
        <dbReference type="ARBA" id="ARBA00004127"/>
    </source>
</evidence>
<keyword evidence="5" id="KW-0732">Signal</keyword>
<dbReference type="PANTHER" id="PTHR13148:SF0">
    <property type="entry name" value="POST-GPI ATTACHMENT TO PROTEINS FACTOR 3"/>
    <property type="match status" value="1"/>
</dbReference>
<feature type="transmembrane region" description="Helical" evidence="8">
    <location>
        <begin position="112"/>
        <end position="129"/>
    </location>
</feature>
<feature type="transmembrane region" description="Helical" evidence="8">
    <location>
        <begin position="82"/>
        <end position="100"/>
    </location>
</feature>
<proteinExistence type="inferred from homology"/>
<keyword evidence="8" id="KW-0333">Golgi apparatus</keyword>
<evidence type="ECO:0000256" key="8">
    <source>
        <dbReference type="RuleBase" id="RU365066"/>
    </source>
</evidence>
<keyword evidence="9" id="KW-1185">Reference proteome</keyword>
<accession>A0AAF3ES03</accession>
<comment type="similarity">
    <text evidence="2 8">Belongs to the PGAP3 family.</text>
</comment>
<dbReference type="AlphaFoldDB" id="A0AAF3ES03"/>
<evidence type="ECO:0000256" key="6">
    <source>
        <dbReference type="ARBA" id="ARBA00022989"/>
    </source>
</evidence>
<keyword evidence="7 8" id="KW-0472">Membrane</keyword>
<name>A0AAF3ES03_9BILA</name>
<keyword evidence="4 8" id="KW-0812">Transmembrane</keyword>
<keyword evidence="3 8" id="KW-0337">GPI-anchor biosynthesis</keyword>
<organism evidence="9 10">
    <name type="scientific">Mesorhabditis belari</name>
    <dbReference type="NCBI Taxonomy" id="2138241"/>
    <lineage>
        <taxon>Eukaryota</taxon>
        <taxon>Metazoa</taxon>
        <taxon>Ecdysozoa</taxon>
        <taxon>Nematoda</taxon>
        <taxon>Chromadorea</taxon>
        <taxon>Rhabditida</taxon>
        <taxon>Rhabditina</taxon>
        <taxon>Rhabditomorpha</taxon>
        <taxon>Rhabditoidea</taxon>
        <taxon>Rhabditidae</taxon>
        <taxon>Mesorhabditinae</taxon>
        <taxon>Mesorhabditis</taxon>
    </lineage>
</organism>
<evidence type="ECO:0000256" key="4">
    <source>
        <dbReference type="ARBA" id="ARBA00022692"/>
    </source>
</evidence>
<evidence type="ECO:0000256" key="5">
    <source>
        <dbReference type="ARBA" id="ARBA00022729"/>
    </source>
</evidence>
<dbReference type="PANTHER" id="PTHR13148">
    <property type="entry name" value="PER1-RELATED"/>
    <property type="match status" value="1"/>
</dbReference>
<dbReference type="GO" id="GO:0000139">
    <property type="term" value="C:Golgi membrane"/>
    <property type="evidence" value="ECO:0007669"/>
    <property type="project" value="UniProtKB-SubCell"/>
</dbReference>
<reference evidence="10" key="1">
    <citation type="submission" date="2024-02" db="UniProtKB">
        <authorList>
            <consortium name="WormBaseParasite"/>
        </authorList>
    </citation>
    <scope>IDENTIFICATION</scope>
</reference>
<comment type="function">
    <text evidence="8">Involved in the lipid remodeling steps of GPI-anchor maturation.</text>
</comment>
<sequence>MFVDVGSLSSLVNDRLSSSRFSSSIRLVGHSGTSTQPCFQFRNLTYGRSFESPNLASSAKFHREWPLAATELGAIVIQEPKSAIFSFLTFVTTYLFWQQLDWRSNIQNKQIWRGYNVIGMIAWFLSTIFHCVDCWVTKWMYYFYVISPTSVWHQVDVLYTLPWTTKKHF</sequence>
<comment type="caution">
    <text evidence="8">Lacks conserved residue(s) required for the propagation of feature annotation.</text>
</comment>
<dbReference type="GO" id="GO:0016788">
    <property type="term" value="F:hydrolase activity, acting on ester bonds"/>
    <property type="evidence" value="ECO:0007669"/>
    <property type="project" value="TreeGrafter"/>
</dbReference>
<evidence type="ECO:0000256" key="2">
    <source>
        <dbReference type="ARBA" id="ARBA00006387"/>
    </source>
</evidence>